<organism evidence="1 2">
    <name type="scientific">Amycolatopsis coloradensis</name>
    <dbReference type="NCBI Taxonomy" id="76021"/>
    <lineage>
        <taxon>Bacteria</taxon>
        <taxon>Bacillati</taxon>
        <taxon>Actinomycetota</taxon>
        <taxon>Actinomycetes</taxon>
        <taxon>Pseudonocardiales</taxon>
        <taxon>Pseudonocardiaceae</taxon>
        <taxon>Amycolatopsis</taxon>
    </lineage>
</organism>
<evidence type="ECO:0000313" key="1">
    <source>
        <dbReference type="EMBL" id="WYW19389.1"/>
    </source>
</evidence>
<dbReference type="Proteomes" id="UP001456344">
    <property type="component" value="Chromosome"/>
</dbReference>
<reference evidence="1" key="1">
    <citation type="submission" date="2023-10" db="EMBL/GenBank/DDBJ databases">
        <title>Whole genome sequencing of actinobacterial strain Amycolatopsis sp. (BCA-696) identifies the underlying plant growth-promoting genes.</title>
        <authorList>
            <person name="Gandham P."/>
            <person name="Vadla N."/>
            <person name="Saji A."/>
            <person name="Srinivas V."/>
            <person name="Ruperao P."/>
            <person name="Selvanayagam S."/>
            <person name="Saxena R.K."/>
            <person name="Rathore A."/>
            <person name="Gopalakrishnan S."/>
            <person name="Thakur V."/>
        </authorList>
    </citation>
    <scope>NUCLEOTIDE SEQUENCE</scope>
    <source>
        <strain evidence="1">BCA-696</strain>
    </source>
</reference>
<dbReference type="EMBL" id="CP150484">
    <property type="protein sequence ID" value="WYW19389.1"/>
    <property type="molecule type" value="Genomic_DNA"/>
</dbReference>
<keyword evidence="1" id="KW-0378">Hydrolase</keyword>
<name>A0ACD5BJJ3_9PSEU</name>
<proteinExistence type="predicted"/>
<sequence length="181" mass="18825">MTPRILVAGIGNVFLGDDGFGVEVVRRMSTKVLPDRVRVADYGVRGMHLAYDLVAGQYDLTVMVDATTRGDAPGTVYVVELDLPDGPPLPTAEALDAHGMQPDVVLNLVALLGGDPGRVLLVGCEPAVLDHRMELSPAVAAAVDTAAGAVADLIGACRAADQTAEIGRNRVPSCALESPEK</sequence>
<keyword evidence="2" id="KW-1185">Reference proteome</keyword>
<keyword evidence="1" id="KW-0645">Protease</keyword>
<gene>
    <name evidence="1" type="ORF">LCL61_27965</name>
</gene>
<accession>A0ACD5BJJ3</accession>
<evidence type="ECO:0000313" key="2">
    <source>
        <dbReference type="Proteomes" id="UP001456344"/>
    </source>
</evidence>
<protein>
    <submittedName>
        <fullName evidence="1">Hydrogenase maturation protease</fullName>
    </submittedName>
</protein>